<dbReference type="STRING" id="47839.BN973_06059"/>
<evidence type="ECO:0000313" key="2">
    <source>
        <dbReference type="EMBL" id="CDO91650.1"/>
    </source>
</evidence>
<feature type="region of interest" description="Disordered" evidence="1">
    <location>
        <begin position="312"/>
        <end position="346"/>
    </location>
</feature>
<gene>
    <name evidence="2" type="ORF">BN973_06059</name>
</gene>
<evidence type="ECO:0000256" key="1">
    <source>
        <dbReference type="SAM" id="MobiDB-lite"/>
    </source>
</evidence>
<sequence>MDAIEQLEMLSQEQHRRYFDLFGSTPVDGGGFGDLSSYARTLSQGTNDTRAQIIGARFSTAVAASYAVATQADHLVLDATARSHGTWASITDESRRINFEGARAIDANARLEASEVGAIPDPNSPAGQAQILSRINDHQAKAAALVEQAATAEQALGARAAAAGEQGSTPRIQAVDQHTFKQDPPPPPPPKPPVEGLPPEGVRPPVEGPLTEGPASRPSAVARGGRSLYDQHGGEWRYYPGDEWQHNPHWDYKPRPGPGSDWENVPIGGLPPVSGPSIISGLPPWLLNPNAPAPPGVIGPPQNPLLAPFPGATMPAPPPASSPPPAPSLIPHISPPHIDVPPPSPAETEVAGGGLLLLLLLGAVAIA</sequence>
<dbReference type="EMBL" id="HG964449">
    <property type="protein sequence ID" value="CDO91650.1"/>
    <property type="molecule type" value="Genomic_DNA"/>
</dbReference>
<feature type="compositionally biased region" description="Pro residues" evidence="1">
    <location>
        <begin position="183"/>
        <end position="196"/>
    </location>
</feature>
<feature type="compositionally biased region" description="Low complexity" evidence="1">
    <location>
        <begin position="197"/>
        <end position="209"/>
    </location>
</feature>
<proteinExistence type="predicted"/>
<reference evidence="2" key="2">
    <citation type="submission" date="2014-04" db="EMBL/GenBank/DDBJ databases">
        <authorList>
            <person name="Urmite Genomes U."/>
        </authorList>
    </citation>
    <scope>NUCLEOTIDE SEQUENCE</scope>
    <source>
        <strain evidence="2">DSM 44626</strain>
    </source>
</reference>
<reference evidence="2" key="1">
    <citation type="journal article" date="2014" name="Genome Announc.">
        <title>Draft Genome Sequence of Mycobacterium triplex DSM 44626.</title>
        <authorList>
            <person name="Sassi M."/>
            <person name="Croce O."/>
            <person name="Robert C."/>
            <person name="Raoult D."/>
            <person name="Drancourt M."/>
        </authorList>
    </citation>
    <scope>NUCLEOTIDE SEQUENCE [LARGE SCALE GENOMIC DNA]</scope>
    <source>
        <strain evidence="2">DSM 44626</strain>
    </source>
</reference>
<evidence type="ECO:0008006" key="3">
    <source>
        <dbReference type="Google" id="ProtNLM"/>
    </source>
</evidence>
<name>A0A024K6H8_9MYCO</name>
<dbReference type="HOGENOM" id="CLU_758261_0_0_11"/>
<feature type="region of interest" description="Disordered" evidence="1">
    <location>
        <begin position="177"/>
        <end position="227"/>
    </location>
</feature>
<feature type="compositionally biased region" description="Pro residues" evidence="1">
    <location>
        <begin position="315"/>
        <end position="328"/>
    </location>
</feature>
<protein>
    <recommendedName>
        <fullName evidence="3">Transmembrane protein</fullName>
    </recommendedName>
</protein>
<accession>A0A024K6H8</accession>
<organism evidence="2">
    <name type="scientific">Mycobacterium triplex</name>
    <dbReference type="NCBI Taxonomy" id="47839"/>
    <lineage>
        <taxon>Bacteria</taxon>
        <taxon>Bacillati</taxon>
        <taxon>Actinomycetota</taxon>
        <taxon>Actinomycetes</taxon>
        <taxon>Mycobacteriales</taxon>
        <taxon>Mycobacteriaceae</taxon>
        <taxon>Mycobacterium</taxon>
        <taxon>Mycobacterium simiae complex</taxon>
    </lineage>
</organism>
<dbReference type="RefSeq" id="WP_051641748.1">
    <property type="nucleotide sequence ID" value="NZ_HG964449.1"/>
</dbReference>
<dbReference type="Proteomes" id="UP000028880">
    <property type="component" value="Unassembled WGS sequence"/>
</dbReference>
<dbReference type="AlphaFoldDB" id="A0A024K6H8"/>